<evidence type="ECO:0000256" key="2">
    <source>
        <dbReference type="SAM" id="Phobius"/>
    </source>
</evidence>
<dbReference type="InterPro" id="IPR025164">
    <property type="entry name" value="Toastrack_DUF4097"/>
</dbReference>
<keyword evidence="2" id="KW-0472">Membrane</keyword>
<accession>E3T635</accession>
<dbReference type="AlphaFoldDB" id="E3T635"/>
<keyword evidence="2" id="KW-0812">Transmembrane</keyword>
<feature type="domain" description="DUF4097" evidence="3">
    <location>
        <begin position="158"/>
        <end position="473"/>
    </location>
</feature>
<evidence type="ECO:0000259" key="4">
    <source>
        <dbReference type="Pfam" id="PF22570"/>
    </source>
</evidence>
<feature type="transmembrane region" description="Helical" evidence="2">
    <location>
        <begin position="30"/>
        <end position="48"/>
    </location>
</feature>
<name>E3T635_9BACT</name>
<evidence type="ECO:0000256" key="1">
    <source>
        <dbReference type="SAM" id="MobiDB-lite"/>
    </source>
</evidence>
<dbReference type="InterPro" id="IPR054331">
    <property type="entry name" value="LiaF_TM"/>
</dbReference>
<feature type="transmembrane region" description="Helical" evidence="2">
    <location>
        <begin position="60"/>
        <end position="78"/>
    </location>
</feature>
<dbReference type="Gene3D" id="2.60.450.20">
    <property type="match status" value="1"/>
</dbReference>
<dbReference type="Pfam" id="PF13349">
    <property type="entry name" value="DUF4097"/>
    <property type="match status" value="1"/>
</dbReference>
<dbReference type="Pfam" id="PF22570">
    <property type="entry name" value="LiaF-TM"/>
    <property type="match status" value="1"/>
</dbReference>
<reference evidence="5" key="1">
    <citation type="submission" date="2009-12" db="EMBL/GenBank/DDBJ databases">
        <authorList>
            <person name="Kielak A."/>
            <person name="van Veen J.A."/>
            <person name="Kowalchuk G.A."/>
        </authorList>
    </citation>
    <scope>NUCLEOTIDE SEQUENCE</scope>
</reference>
<evidence type="ECO:0000259" key="3">
    <source>
        <dbReference type="Pfam" id="PF13349"/>
    </source>
</evidence>
<evidence type="ECO:0000313" key="5">
    <source>
        <dbReference type="EMBL" id="ADC35779.1"/>
    </source>
</evidence>
<proteinExistence type="predicted"/>
<evidence type="ECO:0008006" key="6">
    <source>
        <dbReference type="Google" id="ProtNLM"/>
    </source>
</evidence>
<organism evidence="5">
    <name type="scientific">uncultured bacterium 282</name>
    <dbReference type="NCBI Taxonomy" id="698388"/>
    <lineage>
        <taxon>Bacteria</taxon>
        <taxon>environmental samples</taxon>
    </lineage>
</organism>
<feature type="transmembrane region" description="Helical" evidence="2">
    <location>
        <begin position="98"/>
        <end position="119"/>
    </location>
</feature>
<dbReference type="PANTHER" id="PTHR34094:SF1">
    <property type="entry name" value="PROTEIN FAM185A"/>
    <property type="match status" value="1"/>
</dbReference>
<feature type="region of interest" description="Disordered" evidence="1">
    <location>
        <begin position="560"/>
        <end position="629"/>
    </location>
</feature>
<feature type="compositionally biased region" description="Basic and acidic residues" evidence="1">
    <location>
        <begin position="604"/>
        <end position="629"/>
    </location>
</feature>
<feature type="domain" description="LiaF transmembrane" evidence="4">
    <location>
        <begin position="33"/>
        <end position="109"/>
    </location>
</feature>
<feature type="compositionally biased region" description="Polar residues" evidence="1">
    <location>
        <begin position="427"/>
        <end position="440"/>
    </location>
</feature>
<reference evidence="5" key="2">
    <citation type="journal article" date="2010" name="Appl. Environ. Microbiol.">
        <title>Comparative analysis of acidobacterial genomic fragments from terrestrial and aquatic metagenomic libraries, with emphasis on acidobacteria subdivision 6.</title>
        <authorList>
            <person name="Kielak A.M."/>
            <person name="van Veen J.A."/>
            <person name="Kowalchuk G.A."/>
        </authorList>
    </citation>
    <scope>NUCLEOTIDE SEQUENCE</scope>
</reference>
<keyword evidence="2" id="KW-1133">Transmembrane helix</keyword>
<dbReference type="InterPro" id="IPR047002">
    <property type="entry name" value="Tcp10_C_sf"/>
</dbReference>
<sequence>MREQARLQRDYLRAQQAAYRAQLRSTRRNSVVGPLLIIATGVVFFLIQTGHMSARYFWDWYGRWWPLLLICVGIIMLMEWSWDRYFHSDEPQYRRRSLGGGVFTLLLLIGVLGVVFSGFRGGAFSRHFNLNPDNMDEFLGDKHESDQTLSQALPNGAELTVNNPRGDIVIAGTSDDGQIHVQVHKQVYTRSDSEADSRAQQLSPKLDTDGSVLRLTVPSIEGARADLSITLPASAPITVTANRGDIHVASIKAPVNITANHGDVSLTAISGPINTRINNGDSSFSAHSATGPVLVEGRARDLTFSDISGPASMNGEFFGTTHLEHITGDVRFHTSRTDLRFTRLDGESEISSSDISADRAAGPFTLATGNKNVNLERISGDVSITNRNGSVDLTGAPPLGNITIENRNGSVDLTLPEKASFSVQAETTNGDLENDFSLSEQGKEDSNHKSYNGTVGKGGPLVRISTSQGDISLKKASIAPMPPTPPTPPAPISIRDNDGSSVNVGKDGVNIRSSDGSTIIADKSGLHININSDGSSVYVNKGTRLTTGADGSRIYQGADGTRYTVGPDGSKTYRGKDGTRITIGADGSRSGTDPRGHSLSNSEIDSRLRQAERDADKAAADRDATAHNK</sequence>
<protein>
    <recommendedName>
        <fullName evidence="6">Adhesin domain-containing protein</fullName>
    </recommendedName>
</protein>
<feature type="region of interest" description="Disordered" evidence="1">
    <location>
        <begin position="427"/>
        <end position="461"/>
    </location>
</feature>
<dbReference type="EMBL" id="GU260699">
    <property type="protein sequence ID" value="ADC35779.1"/>
    <property type="molecule type" value="Genomic_DNA"/>
</dbReference>
<dbReference type="PANTHER" id="PTHR34094">
    <property type="match status" value="1"/>
</dbReference>